<protein>
    <submittedName>
        <fullName evidence="2">Uncharacterized protein</fullName>
    </submittedName>
</protein>
<proteinExistence type="predicted"/>
<keyword evidence="1" id="KW-0732">Signal</keyword>
<organism evidence="2 3">
    <name type="scientific">Phyllotreta striolata</name>
    <name type="common">Striped flea beetle</name>
    <name type="synonym">Crioceris striolata</name>
    <dbReference type="NCBI Taxonomy" id="444603"/>
    <lineage>
        <taxon>Eukaryota</taxon>
        <taxon>Metazoa</taxon>
        <taxon>Ecdysozoa</taxon>
        <taxon>Arthropoda</taxon>
        <taxon>Hexapoda</taxon>
        <taxon>Insecta</taxon>
        <taxon>Pterygota</taxon>
        <taxon>Neoptera</taxon>
        <taxon>Endopterygota</taxon>
        <taxon>Coleoptera</taxon>
        <taxon>Polyphaga</taxon>
        <taxon>Cucujiformia</taxon>
        <taxon>Chrysomeloidea</taxon>
        <taxon>Chrysomelidae</taxon>
        <taxon>Galerucinae</taxon>
        <taxon>Alticini</taxon>
        <taxon>Phyllotreta</taxon>
    </lineage>
</organism>
<reference evidence="2" key="1">
    <citation type="submission" date="2022-01" db="EMBL/GenBank/DDBJ databases">
        <authorList>
            <person name="King R."/>
        </authorList>
    </citation>
    <scope>NUCLEOTIDE SEQUENCE</scope>
</reference>
<evidence type="ECO:0000313" key="2">
    <source>
        <dbReference type="EMBL" id="CAG9859167.1"/>
    </source>
</evidence>
<feature type="signal peptide" evidence="1">
    <location>
        <begin position="1"/>
        <end position="15"/>
    </location>
</feature>
<dbReference type="AlphaFoldDB" id="A0A9N9TM92"/>
<dbReference type="OrthoDB" id="6775455at2759"/>
<keyword evidence="3" id="KW-1185">Reference proteome</keyword>
<sequence>MKWFLLLMGAICTTCLEEKNAKNDDNNVVYLINNLGNSFGNNEAKKGYKYGSDLFQPVPFYGVYFRPVDGKPLDKAQKLIVPPSVNRQKRSAKGEGKSSGNTGGCVYKHNPFLKTYCNGGHNSGKSGGGGKKKSTAVVYVYVNVN</sequence>
<dbReference type="Proteomes" id="UP001153712">
    <property type="component" value="Chromosome 2"/>
</dbReference>
<evidence type="ECO:0000313" key="3">
    <source>
        <dbReference type="Proteomes" id="UP001153712"/>
    </source>
</evidence>
<name>A0A9N9TM92_PHYSR</name>
<feature type="chain" id="PRO_5040482281" evidence="1">
    <location>
        <begin position="16"/>
        <end position="145"/>
    </location>
</feature>
<accession>A0A9N9TM92</accession>
<evidence type="ECO:0000256" key="1">
    <source>
        <dbReference type="SAM" id="SignalP"/>
    </source>
</evidence>
<gene>
    <name evidence="2" type="ORF">PHYEVI_LOCUS5541</name>
</gene>
<dbReference type="EMBL" id="OU900095">
    <property type="protein sequence ID" value="CAG9859167.1"/>
    <property type="molecule type" value="Genomic_DNA"/>
</dbReference>